<organism evidence="1 2">
    <name type="scientific">Thalassiosira oceanica</name>
    <name type="common">Marine diatom</name>
    <dbReference type="NCBI Taxonomy" id="159749"/>
    <lineage>
        <taxon>Eukaryota</taxon>
        <taxon>Sar</taxon>
        <taxon>Stramenopiles</taxon>
        <taxon>Ochrophyta</taxon>
        <taxon>Bacillariophyta</taxon>
        <taxon>Coscinodiscophyceae</taxon>
        <taxon>Thalassiosirophycidae</taxon>
        <taxon>Thalassiosirales</taxon>
        <taxon>Thalassiosiraceae</taxon>
        <taxon>Thalassiosira</taxon>
    </lineage>
</organism>
<comment type="caution">
    <text evidence="1">The sequence shown here is derived from an EMBL/GenBank/DDBJ whole genome shotgun (WGS) entry which is preliminary data.</text>
</comment>
<dbReference type="OrthoDB" id="448649at2759"/>
<dbReference type="EMBL" id="AGNL01044880">
    <property type="protein sequence ID" value="EJK49349.1"/>
    <property type="molecule type" value="Genomic_DNA"/>
</dbReference>
<protein>
    <submittedName>
        <fullName evidence="1">Uncharacterized protein</fullName>
    </submittedName>
</protein>
<dbReference type="Proteomes" id="UP000266841">
    <property type="component" value="Unassembled WGS sequence"/>
</dbReference>
<sequence>RADLTSEGGTMAVMPSQSNARYRAAVTFRLRAVYALGALLRGNPAAQRAFVAGGGPGLLVRDALGTLSSVRGPRTDASLVGLDRKLASKVLSLGEDVATDAALHAEDYGDGGGGGPSPGTIVGSFTTEAWCDLALRMLSSPPGDGTAGDVAGRGIKERALRSASALGPGCAASTGDDSWGVEEVIRVRSEWNREGSGDGMDPSYRRELLELADGVLHVLRR</sequence>
<evidence type="ECO:0000313" key="1">
    <source>
        <dbReference type="EMBL" id="EJK49349.1"/>
    </source>
</evidence>
<dbReference type="AlphaFoldDB" id="K0RAK7"/>
<dbReference type="eggNOG" id="ENOG502SNGX">
    <property type="taxonomic scope" value="Eukaryota"/>
</dbReference>
<proteinExistence type="predicted"/>
<name>K0RAK7_THAOC</name>
<keyword evidence="2" id="KW-1185">Reference proteome</keyword>
<reference evidence="1 2" key="1">
    <citation type="journal article" date="2012" name="Genome Biol.">
        <title>Genome and low-iron response of an oceanic diatom adapted to chronic iron limitation.</title>
        <authorList>
            <person name="Lommer M."/>
            <person name="Specht M."/>
            <person name="Roy A.S."/>
            <person name="Kraemer L."/>
            <person name="Andreson R."/>
            <person name="Gutowska M.A."/>
            <person name="Wolf J."/>
            <person name="Bergner S.V."/>
            <person name="Schilhabel M.B."/>
            <person name="Klostermeier U.C."/>
            <person name="Beiko R.G."/>
            <person name="Rosenstiel P."/>
            <person name="Hippler M."/>
            <person name="Laroche J."/>
        </authorList>
    </citation>
    <scope>NUCLEOTIDE SEQUENCE [LARGE SCALE GENOMIC DNA]</scope>
    <source>
        <strain evidence="1 2">CCMP1005</strain>
    </source>
</reference>
<feature type="non-terminal residue" evidence="1">
    <location>
        <position position="1"/>
    </location>
</feature>
<accession>K0RAK7</accession>
<gene>
    <name evidence="1" type="ORF">THAOC_31779</name>
</gene>
<evidence type="ECO:0000313" key="2">
    <source>
        <dbReference type="Proteomes" id="UP000266841"/>
    </source>
</evidence>